<dbReference type="AlphaFoldDB" id="A0A0G1A6J1"/>
<dbReference type="GO" id="GO:0009103">
    <property type="term" value="P:lipopolysaccharide biosynthetic process"/>
    <property type="evidence" value="ECO:0007669"/>
    <property type="project" value="TreeGrafter"/>
</dbReference>
<dbReference type="Pfam" id="PF13692">
    <property type="entry name" value="Glyco_trans_1_4"/>
    <property type="match status" value="1"/>
</dbReference>
<dbReference type="PANTHER" id="PTHR46401:SF2">
    <property type="entry name" value="GLYCOSYLTRANSFERASE WBBK-RELATED"/>
    <property type="match status" value="1"/>
</dbReference>
<dbReference type="EMBL" id="LCDO01000009">
    <property type="protein sequence ID" value="KKS56569.1"/>
    <property type="molecule type" value="Genomic_DNA"/>
</dbReference>
<organism evidence="2 3">
    <name type="scientific">Candidatus Magasanikbacteria bacterium GW2011_GWA2_42_32</name>
    <dbReference type="NCBI Taxonomy" id="1619039"/>
    <lineage>
        <taxon>Bacteria</taxon>
        <taxon>Candidatus Magasanikiibacteriota</taxon>
    </lineage>
</organism>
<sequence length="289" mass="33125">MRMYIPNLNKNGLGGGWTFLNNLLKAIKTDVQIAHSVEDCDIMFICGPTMVGRDEVELANKLGKKIIFRVDNIPEDYRNRGTAISRLKDYSKMADVVVYQSEWARNYVKTLTCVDGAVIFNGVDRDIFNKDNRTDNYKQYLYVRSSTNENKRWQEAKFFFREYWMTADNHELELIVVGNFSDYVKLYGDDFINRYKLGAFDEPIKYLGQINDPRRMAEIYKTSAVLIAPYYNDACSNTILEARACGCEIDLCLSGNSGGTPEILALSDELIGIDRMGKEYLGLFNLVMQ</sequence>
<protein>
    <submittedName>
        <fullName evidence="2">Glycosyl transferase, group 1 family</fullName>
    </submittedName>
</protein>
<accession>A0A0G1A6J1</accession>
<proteinExistence type="predicted"/>
<evidence type="ECO:0000313" key="2">
    <source>
        <dbReference type="EMBL" id="KKS56569.1"/>
    </source>
</evidence>
<name>A0A0G1A6J1_9BACT</name>
<dbReference type="Gene3D" id="3.40.50.2000">
    <property type="entry name" value="Glycogen Phosphorylase B"/>
    <property type="match status" value="1"/>
</dbReference>
<dbReference type="SUPFAM" id="SSF53756">
    <property type="entry name" value="UDP-Glycosyltransferase/glycogen phosphorylase"/>
    <property type="match status" value="1"/>
</dbReference>
<dbReference type="Proteomes" id="UP000034837">
    <property type="component" value="Unassembled WGS sequence"/>
</dbReference>
<gene>
    <name evidence="2" type="ORF">UV20_C0009G0048</name>
</gene>
<reference evidence="2 3" key="1">
    <citation type="journal article" date="2015" name="Nature">
        <title>rRNA introns, odd ribosomes, and small enigmatic genomes across a large radiation of phyla.</title>
        <authorList>
            <person name="Brown C.T."/>
            <person name="Hug L.A."/>
            <person name="Thomas B.C."/>
            <person name="Sharon I."/>
            <person name="Castelle C.J."/>
            <person name="Singh A."/>
            <person name="Wilkins M.J."/>
            <person name="Williams K.H."/>
            <person name="Banfield J.F."/>
        </authorList>
    </citation>
    <scope>NUCLEOTIDE SEQUENCE [LARGE SCALE GENOMIC DNA]</scope>
</reference>
<dbReference type="PANTHER" id="PTHR46401">
    <property type="entry name" value="GLYCOSYLTRANSFERASE WBBK-RELATED"/>
    <property type="match status" value="1"/>
</dbReference>
<keyword evidence="1 2" id="KW-0808">Transferase</keyword>
<evidence type="ECO:0000256" key="1">
    <source>
        <dbReference type="ARBA" id="ARBA00022679"/>
    </source>
</evidence>
<comment type="caution">
    <text evidence="2">The sequence shown here is derived from an EMBL/GenBank/DDBJ whole genome shotgun (WGS) entry which is preliminary data.</text>
</comment>
<dbReference type="GO" id="GO:0016757">
    <property type="term" value="F:glycosyltransferase activity"/>
    <property type="evidence" value="ECO:0007669"/>
    <property type="project" value="TreeGrafter"/>
</dbReference>
<evidence type="ECO:0000313" key="3">
    <source>
        <dbReference type="Proteomes" id="UP000034837"/>
    </source>
</evidence>